<dbReference type="Proteomes" id="UP000037392">
    <property type="component" value="Unassembled WGS sequence"/>
</dbReference>
<accession>A0A0J9CDZ7</accession>
<keyword evidence="1" id="KW-0813">Transport</keyword>
<dbReference type="InterPro" id="IPR003593">
    <property type="entry name" value="AAA+_ATPase"/>
</dbReference>
<evidence type="ECO:0000256" key="2">
    <source>
        <dbReference type="ARBA" id="ARBA00022741"/>
    </source>
</evidence>
<dbReference type="CDD" id="cd03219">
    <property type="entry name" value="ABC_Mj1267_LivG_branched"/>
    <property type="match status" value="1"/>
</dbReference>
<dbReference type="InterPro" id="IPR051120">
    <property type="entry name" value="ABC_AA/LPS_Transport"/>
</dbReference>
<feature type="domain" description="ABC transporter" evidence="4">
    <location>
        <begin position="5"/>
        <end position="252"/>
    </location>
</feature>
<dbReference type="InterPro" id="IPR032823">
    <property type="entry name" value="BCA_ABC_TP_C"/>
</dbReference>
<dbReference type="AlphaFoldDB" id="A0A0J9CDZ7"/>
<dbReference type="RefSeq" id="WP_007862669.1">
    <property type="nucleotide sequence ID" value="NZ_KQ235876.1"/>
</dbReference>
<keyword evidence="2" id="KW-0547">Nucleotide-binding</keyword>
<dbReference type="EMBL" id="ADLK01000008">
    <property type="protein sequence ID" value="KMW22656.1"/>
    <property type="molecule type" value="Genomic_DNA"/>
</dbReference>
<comment type="caution">
    <text evidence="5">The sequence shown here is derived from an EMBL/GenBank/DDBJ whole genome shotgun (WGS) entry which is preliminary data.</text>
</comment>
<evidence type="ECO:0000313" key="6">
    <source>
        <dbReference type="Proteomes" id="UP000037392"/>
    </source>
</evidence>
<dbReference type="GeneID" id="93164638"/>
<name>A0A0J9CDZ7_9FIRM</name>
<evidence type="ECO:0000256" key="3">
    <source>
        <dbReference type="ARBA" id="ARBA00022840"/>
    </source>
</evidence>
<dbReference type="GO" id="GO:0042941">
    <property type="term" value="P:D-alanine transmembrane transport"/>
    <property type="evidence" value="ECO:0007669"/>
    <property type="project" value="TreeGrafter"/>
</dbReference>
<dbReference type="GO" id="GO:0015192">
    <property type="term" value="F:L-phenylalanine transmembrane transporter activity"/>
    <property type="evidence" value="ECO:0007669"/>
    <property type="project" value="TreeGrafter"/>
</dbReference>
<reference evidence="5 6" key="1">
    <citation type="submission" date="2011-04" db="EMBL/GenBank/DDBJ databases">
        <title>The Genome Sequence of Clostridium citroniae WAL-19142.</title>
        <authorList>
            <consortium name="The Broad Institute Genome Sequencing Platform"/>
            <person name="Earl A."/>
            <person name="Ward D."/>
            <person name="Feldgarden M."/>
            <person name="Gevers D."/>
            <person name="Warren Y.A."/>
            <person name="Tyrrell K.L."/>
            <person name="Citron D.M."/>
            <person name="Goldstein E.J."/>
            <person name="Daigneault M."/>
            <person name="Allen-Vercoe E."/>
            <person name="Young S.K."/>
            <person name="Zeng Q."/>
            <person name="Gargeya S."/>
            <person name="Fitzgerald M."/>
            <person name="Haas B."/>
            <person name="Abouelleil A."/>
            <person name="Alvarado L."/>
            <person name="Arachchi H.M."/>
            <person name="Berlin A."/>
            <person name="Brown A."/>
            <person name="Chapman S.B."/>
            <person name="Chen Z."/>
            <person name="Dunbar C."/>
            <person name="Freedman E."/>
            <person name="Gearin G."/>
            <person name="Gellesch M."/>
            <person name="Goldberg J."/>
            <person name="Griggs A."/>
            <person name="Gujja S."/>
            <person name="Heilman E.R."/>
            <person name="Heiman D."/>
            <person name="Howarth C."/>
            <person name="Larson L."/>
            <person name="Lui A."/>
            <person name="MacDonald P.J."/>
            <person name="Mehta T."/>
            <person name="Montmayeur A."/>
            <person name="Murphy C."/>
            <person name="Neiman D."/>
            <person name="Pearson M."/>
            <person name="Priest M."/>
            <person name="Roberts A."/>
            <person name="Saif S."/>
            <person name="Shea T."/>
            <person name="Shenoy N."/>
            <person name="Sisk P."/>
            <person name="Stolte C."/>
            <person name="Sykes S."/>
            <person name="White J."/>
            <person name="Yandava C."/>
            <person name="Wortman J."/>
            <person name="Nusbaum C."/>
            <person name="Birren B."/>
        </authorList>
    </citation>
    <scope>NUCLEOTIDE SEQUENCE [LARGE SCALE GENOMIC DNA]</scope>
    <source>
        <strain evidence="5 6">WAL-19142</strain>
    </source>
</reference>
<dbReference type="SMART" id="SM00382">
    <property type="entry name" value="AAA"/>
    <property type="match status" value="1"/>
</dbReference>
<dbReference type="Gene3D" id="3.40.50.300">
    <property type="entry name" value="P-loop containing nucleotide triphosphate hydrolases"/>
    <property type="match status" value="1"/>
</dbReference>
<dbReference type="Pfam" id="PF12399">
    <property type="entry name" value="BCA_ABC_TP_C"/>
    <property type="match status" value="1"/>
</dbReference>
<keyword evidence="3" id="KW-0067">ATP-binding</keyword>
<dbReference type="GO" id="GO:0015808">
    <property type="term" value="P:L-alanine transport"/>
    <property type="evidence" value="ECO:0007669"/>
    <property type="project" value="TreeGrafter"/>
</dbReference>
<organism evidence="5 6">
    <name type="scientific">[Clostridium] citroniae WAL-19142</name>
    <dbReference type="NCBI Taxonomy" id="742734"/>
    <lineage>
        <taxon>Bacteria</taxon>
        <taxon>Bacillati</taxon>
        <taxon>Bacillota</taxon>
        <taxon>Clostridia</taxon>
        <taxon>Lachnospirales</taxon>
        <taxon>Lachnospiraceae</taxon>
        <taxon>Enterocloster</taxon>
    </lineage>
</organism>
<dbReference type="SUPFAM" id="SSF52540">
    <property type="entry name" value="P-loop containing nucleoside triphosphate hydrolases"/>
    <property type="match status" value="1"/>
</dbReference>
<dbReference type="InterPro" id="IPR003439">
    <property type="entry name" value="ABC_transporter-like_ATP-bd"/>
</dbReference>
<evidence type="ECO:0000313" key="5">
    <source>
        <dbReference type="EMBL" id="KMW22656.1"/>
    </source>
</evidence>
<dbReference type="PANTHER" id="PTHR45772">
    <property type="entry name" value="CONSERVED COMPONENT OF ABC TRANSPORTER FOR NATURAL AMINO ACIDS-RELATED"/>
    <property type="match status" value="1"/>
</dbReference>
<dbReference type="GO" id="GO:0005524">
    <property type="term" value="F:ATP binding"/>
    <property type="evidence" value="ECO:0007669"/>
    <property type="project" value="UniProtKB-KW"/>
</dbReference>
<sequence>MKEILKIENVSKNFSGLKALSDVSLEIYEDEIFGLIGPNGAGKTTLFNAVSGFSMPSSGKVYFNGKDMTGKKTTDYALEGLARTFQNIRVFSKMTVLENVAVGMHKNVHTDLFSICMNNKKQKEAEKQASEKAMEILRFLKIERFADETAGNLPYGTQRLVEIARALASEPKLLLLDEPTAGMNQQETMELMMLIQEIRKQGPAVLVIEHNMKFMMSLCHRIAVLNFGQLLTLGEPVAVQNDPQVIEAYLGNSEEE</sequence>
<dbReference type="GO" id="GO:0015188">
    <property type="term" value="F:L-isoleucine transmembrane transporter activity"/>
    <property type="evidence" value="ECO:0007669"/>
    <property type="project" value="TreeGrafter"/>
</dbReference>
<dbReference type="FunFam" id="3.40.50.300:FF:000421">
    <property type="entry name" value="Branched-chain amino acid ABC transporter ATP-binding protein"/>
    <property type="match status" value="1"/>
</dbReference>
<dbReference type="GO" id="GO:1903806">
    <property type="term" value="P:L-isoleucine import across plasma membrane"/>
    <property type="evidence" value="ECO:0007669"/>
    <property type="project" value="TreeGrafter"/>
</dbReference>
<dbReference type="Pfam" id="PF00005">
    <property type="entry name" value="ABC_tran"/>
    <property type="match status" value="1"/>
</dbReference>
<dbReference type="InterPro" id="IPR027417">
    <property type="entry name" value="P-loop_NTPase"/>
</dbReference>
<dbReference type="GO" id="GO:0005886">
    <property type="term" value="C:plasma membrane"/>
    <property type="evidence" value="ECO:0007669"/>
    <property type="project" value="TreeGrafter"/>
</dbReference>
<gene>
    <name evidence="5" type="ORF">HMPREF9470_01191</name>
</gene>
<dbReference type="GO" id="GO:0016887">
    <property type="term" value="F:ATP hydrolysis activity"/>
    <property type="evidence" value="ECO:0007669"/>
    <property type="project" value="InterPro"/>
</dbReference>
<dbReference type="PROSITE" id="PS50893">
    <property type="entry name" value="ABC_TRANSPORTER_2"/>
    <property type="match status" value="1"/>
</dbReference>
<dbReference type="GO" id="GO:1903805">
    <property type="term" value="P:L-valine import across plasma membrane"/>
    <property type="evidence" value="ECO:0007669"/>
    <property type="project" value="TreeGrafter"/>
</dbReference>
<proteinExistence type="predicted"/>
<protein>
    <recommendedName>
        <fullName evidence="4">ABC transporter domain-containing protein</fullName>
    </recommendedName>
</protein>
<dbReference type="GO" id="GO:0005304">
    <property type="term" value="F:L-valine transmembrane transporter activity"/>
    <property type="evidence" value="ECO:0007669"/>
    <property type="project" value="TreeGrafter"/>
</dbReference>
<evidence type="ECO:0000259" key="4">
    <source>
        <dbReference type="PROSITE" id="PS50893"/>
    </source>
</evidence>
<dbReference type="PATRIC" id="fig|742734.4.peg.1278"/>
<evidence type="ECO:0000256" key="1">
    <source>
        <dbReference type="ARBA" id="ARBA00022448"/>
    </source>
</evidence>
<dbReference type="PANTHER" id="PTHR45772:SF7">
    <property type="entry name" value="AMINO ACID ABC TRANSPORTER ATP-BINDING PROTEIN"/>
    <property type="match status" value="1"/>
</dbReference>